<proteinExistence type="predicted"/>
<feature type="domain" description="Dynamin N-terminal" evidence="2">
    <location>
        <begin position="22"/>
        <end position="55"/>
    </location>
</feature>
<dbReference type="InterPro" id="IPR045063">
    <property type="entry name" value="Dynamin_N"/>
</dbReference>
<feature type="region of interest" description="Disordered" evidence="1">
    <location>
        <begin position="235"/>
        <end position="353"/>
    </location>
</feature>
<dbReference type="RefSeq" id="WP_188788868.1">
    <property type="nucleotide sequence ID" value="NZ_BMJV01000001.1"/>
</dbReference>
<evidence type="ECO:0000256" key="1">
    <source>
        <dbReference type="SAM" id="MobiDB-lite"/>
    </source>
</evidence>
<gene>
    <name evidence="3" type="ORF">GCM10011415_07640</name>
</gene>
<feature type="compositionally biased region" description="Low complexity" evidence="1">
    <location>
        <begin position="278"/>
        <end position="304"/>
    </location>
</feature>
<sequence length="476" mass="50815">MQRQSLNGNITATKTAPRPLQVAICGEVSSGKSTLLNALFRGRHLPDNMGQTTRPRIVAGVRDCPGIEAEYPDGSLVQLDIGADPETLRGASQIRLWLDAPELRRFEFIEVPLSTAEEIDSSHIERMRNIDMLIWVTIASQAWRLTEKTMLERFGDALPKQTMIVISRGDKLRSIEDRDKLMGRVRRETDGIFGDCRFLMGAKSVIDAAAQSNEAWAESGAEAIRKSLCTLAGVPLTEPEPRSLSEEEGRKLVDLATFRKSADTTSRREPPAEPDTSARAADLGAPADAAPELSKPAEPSAASESRPENHEAKARNEAPVTRLKPKPSASPTVANDTQPAKRKDAGQGAENASRTVVTPEILANLAGATEILPAGACSGVIQDDICSVICGCPARVSALGEVLSSMMVNLDDLLERQGQEDTVEALSIASSGTRIACELVPGFGLVFLLGDSGRMSAGTASAVLTRMASLANNAPA</sequence>
<dbReference type="InterPro" id="IPR027417">
    <property type="entry name" value="P-loop_NTPase"/>
</dbReference>
<reference evidence="3" key="2">
    <citation type="submission" date="2020-09" db="EMBL/GenBank/DDBJ databases">
        <authorList>
            <person name="Sun Q."/>
            <person name="Zhou Y."/>
        </authorList>
    </citation>
    <scope>NUCLEOTIDE SEQUENCE</scope>
    <source>
        <strain evidence="3">CGMCC 1.15762</strain>
    </source>
</reference>
<feature type="compositionally biased region" description="Basic and acidic residues" evidence="1">
    <location>
        <begin position="305"/>
        <end position="316"/>
    </location>
</feature>
<dbReference type="EMBL" id="BMJV01000001">
    <property type="protein sequence ID" value="GGG63649.1"/>
    <property type="molecule type" value="Genomic_DNA"/>
</dbReference>
<dbReference type="AlphaFoldDB" id="A0A8J2ZHL4"/>
<dbReference type="Proteomes" id="UP000617145">
    <property type="component" value="Unassembled WGS sequence"/>
</dbReference>
<organism evidence="3 4">
    <name type="scientific">Salipiger pallidus</name>
    <dbReference type="NCBI Taxonomy" id="1775170"/>
    <lineage>
        <taxon>Bacteria</taxon>
        <taxon>Pseudomonadati</taxon>
        <taxon>Pseudomonadota</taxon>
        <taxon>Alphaproteobacteria</taxon>
        <taxon>Rhodobacterales</taxon>
        <taxon>Roseobacteraceae</taxon>
        <taxon>Salipiger</taxon>
    </lineage>
</organism>
<reference evidence="3" key="1">
    <citation type="journal article" date="2014" name="Int. J. Syst. Evol. Microbiol.">
        <title>Complete genome sequence of Corynebacterium casei LMG S-19264T (=DSM 44701T), isolated from a smear-ripened cheese.</title>
        <authorList>
            <consortium name="US DOE Joint Genome Institute (JGI-PGF)"/>
            <person name="Walter F."/>
            <person name="Albersmeier A."/>
            <person name="Kalinowski J."/>
            <person name="Ruckert C."/>
        </authorList>
    </citation>
    <scope>NUCLEOTIDE SEQUENCE</scope>
    <source>
        <strain evidence="3">CGMCC 1.15762</strain>
    </source>
</reference>
<evidence type="ECO:0000313" key="3">
    <source>
        <dbReference type="EMBL" id="GGG63649.1"/>
    </source>
</evidence>
<keyword evidence="4" id="KW-1185">Reference proteome</keyword>
<evidence type="ECO:0000259" key="2">
    <source>
        <dbReference type="Pfam" id="PF00350"/>
    </source>
</evidence>
<dbReference type="Gene3D" id="3.40.50.300">
    <property type="entry name" value="P-loop containing nucleotide triphosphate hydrolases"/>
    <property type="match status" value="1"/>
</dbReference>
<accession>A0A8J2ZHL4</accession>
<feature type="compositionally biased region" description="Basic and acidic residues" evidence="1">
    <location>
        <begin position="260"/>
        <end position="271"/>
    </location>
</feature>
<name>A0A8J2ZHL4_9RHOB</name>
<feature type="compositionally biased region" description="Polar residues" evidence="1">
    <location>
        <begin position="329"/>
        <end position="338"/>
    </location>
</feature>
<evidence type="ECO:0000313" key="4">
    <source>
        <dbReference type="Proteomes" id="UP000617145"/>
    </source>
</evidence>
<protein>
    <recommendedName>
        <fullName evidence="2">Dynamin N-terminal domain-containing protein</fullName>
    </recommendedName>
</protein>
<dbReference type="Pfam" id="PF00350">
    <property type="entry name" value="Dynamin_N"/>
    <property type="match status" value="1"/>
</dbReference>
<comment type="caution">
    <text evidence="3">The sequence shown here is derived from an EMBL/GenBank/DDBJ whole genome shotgun (WGS) entry which is preliminary data.</text>
</comment>
<feature type="compositionally biased region" description="Basic and acidic residues" evidence="1">
    <location>
        <begin position="239"/>
        <end position="253"/>
    </location>
</feature>
<dbReference type="SUPFAM" id="SSF52540">
    <property type="entry name" value="P-loop containing nucleoside triphosphate hydrolases"/>
    <property type="match status" value="1"/>
</dbReference>